<accession>A0A4W5Q3N7</accession>
<dbReference type="PANTHER" id="PTHR32344">
    <property type="entry name" value="U1-TYPE DOMAIN-CONTAINING PROTEIN"/>
    <property type="match status" value="1"/>
</dbReference>
<dbReference type="PANTHER" id="PTHR32344:SF1">
    <property type="entry name" value="U1-TYPE DOMAIN-CONTAINING PROTEIN"/>
    <property type="match status" value="1"/>
</dbReference>
<dbReference type="GO" id="GO:0003690">
    <property type="term" value="F:double-stranded DNA binding"/>
    <property type="evidence" value="ECO:0007669"/>
    <property type="project" value="InterPro"/>
</dbReference>
<organism evidence="1 2">
    <name type="scientific">Hucho hucho</name>
    <name type="common">huchen</name>
    <dbReference type="NCBI Taxonomy" id="62062"/>
    <lineage>
        <taxon>Eukaryota</taxon>
        <taxon>Metazoa</taxon>
        <taxon>Chordata</taxon>
        <taxon>Craniata</taxon>
        <taxon>Vertebrata</taxon>
        <taxon>Euteleostomi</taxon>
        <taxon>Actinopterygii</taxon>
        <taxon>Neopterygii</taxon>
        <taxon>Teleostei</taxon>
        <taxon>Protacanthopterygii</taxon>
        <taxon>Salmoniformes</taxon>
        <taxon>Salmonidae</taxon>
        <taxon>Salmoninae</taxon>
        <taxon>Hucho</taxon>
    </lineage>
</organism>
<proteinExistence type="predicted"/>
<dbReference type="GeneTree" id="ENSGT00970000193821"/>
<dbReference type="AlphaFoldDB" id="A0A4W5Q3N7"/>
<dbReference type="STRING" id="62062.ENSHHUP00000068485"/>
<name>A0A4W5Q3N7_9TELE</name>
<reference evidence="1" key="3">
    <citation type="submission" date="2025-09" db="UniProtKB">
        <authorList>
            <consortium name="Ensembl"/>
        </authorList>
    </citation>
    <scope>IDENTIFICATION</scope>
</reference>
<evidence type="ECO:0000313" key="2">
    <source>
        <dbReference type="Proteomes" id="UP000314982"/>
    </source>
</evidence>
<reference evidence="1" key="2">
    <citation type="submission" date="2025-08" db="UniProtKB">
        <authorList>
            <consortium name="Ensembl"/>
        </authorList>
    </citation>
    <scope>IDENTIFICATION</scope>
</reference>
<dbReference type="Ensembl" id="ENSHHUT00000070783.1">
    <property type="protein sequence ID" value="ENSHHUP00000068485.1"/>
    <property type="gene ID" value="ENSHHUG00000040366.1"/>
</dbReference>
<dbReference type="InterPro" id="IPR033375">
    <property type="entry name" value="Cggbp1"/>
</dbReference>
<dbReference type="GO" id="GO:0005634">
    <property type="term" value="C:nucleus"/>
    <property type="evidence" value="ECO:0007669"/>
    <property type="project" value="InterPro"/>
</dbReference>
<keyword evidence="2" id="KW-1185">Reference proteome</keyword>
<sequence length="126" mass="14071">MFYTEVVGKLFCTPCNVVLEHERKSTINRHFESGGRHSTVPSLSMESAAQSTICEDWVHTCTAVNMPLSKRDHPSMRQFLKEKVINGGAVPGYHQLQEKYLGDVYLKQCSTTQSSLASEVHAVLLS</sequence>
<reference evidence="2" key="1">
    <citation type="submission" date="2018-06" db="EMBL/GenBank/DDBJ databases">
        <title>Genome assembly of Danube salmon.</title>
        <authorList>
            <person name="Macqueen D.J."/>
            <person name="Gundappa M.K."/>
        </authorList>
    </citation>
    <scope>NUCLEOTIDE SEQUENCE [LARGE SCALE GENOMIC DNA]</scope>
</reference>
<dbReference type="GO" id="GO:0006357">
    <property type="term" value="P:regulation of transcription by RNA polymerase II"/>
    <property type="evidence" value="ECO:0007669"/>
    <property type="project" value="InterPro"/>
</dbReference>
<protein>
    <submittedName>
        <fullName evidence="1">Uncharacterized protein</fullName>
    </submittedName>
</protein>
<evidence type="ECO:0000313" key="1">
    <source>
        <dbReference type="Ensembl" id="ENSHHUP00000068485.1"/>
    </source>
</evidence>
<dbReference type="Proteomes" id="UP000314982">
    <property type="component" value="Unassembled WGS sequence"/>
</dbReference>